<dbReference type="Proteomes" id="UP000292423">
    <property type="component" value="Unassembled WGS sequence"/>
</dbReference>
<dbReference type="AlphaFoldDB" id="A0A4Q7Z593"/>
<reference evidence="1 2" key="1">
    <citation type="submission" date="2019-02" db="EMBL/GenBank/DDBJ databases">
        <title>Genomic Encyclopedia of Type Strains, Phase IV (KMG-IV): sequencing the most valuable type-strain genomes for metagenomic binning, comparative biology and taxonomic classification.</title>
        <authorList>
            <person name="Goeker M."/>
        </authorList>
    </citation>
    <scope>NUCLEOTIDE SEQUENCE [LARGE SCALE GENOMIC DNA]</scope>
    <source>
        <strain evidence="1 2">DSM 105135</strain>
    </source>
</reference>
<name>A0A4Q7Z593_9GAMM</name>
<organism evidence="1 2">
    <name type="scientific">Fluviicoccus keumensis</name>
    <dbReference type="NCBI Taxonomy" id="1435465"/>
    <lineage>
        <taxon>Bacteria</taxon>
        <taxon>Pseudomonadati</taxon>
        <taxon>Pseudomonadota</taxon>
        <taxon>Gammaproteobacteria</taxon>
        <taxon>Moraxellales</taxon>
        <taxon>Moraxellaceae</taxon>
        <taxon>Fluviicoccus</taxon>
    </lineage>
</organism>
<evidence type="ECO:0000313" key="2">
    <source>
        <dbReference type="Proteomes" id="UP000292423"/>
    </source>
</evidence>
<dbReference type="RefSeq" id="WP_130413275.1">
    <property type="nucleotide sequence ID" value="NZ_SHKX01000012.1"/>
</dbReference>
<gene>
    <name evidence="1" type="ORF">EV700_1999</name>
</gene>
<comment type="caution">
    <text evidence="1">The sequence shown here is derived from an EMBL/GenBank/DDBJ whole genome shotgun (WGS) entry which is preliminary data.</text>
</comment>
<proteinExistence type="predicted"/>
<accession>A0A4Q7Z593</accession>
<evidence type="ECO:0000313" key="1">
    <source>
        <dbReference type="EMBL" id="RZU45184.1"/>
    </source>
</evidence>
<sequence length="221" mass="25004">MTAYLGFVPSESLQNDIRTLLGNLDRKVSDPQFHLANGIAAKMTDEIIDNLLLNMVNNMGSGEGSNMINFLGGFLKKTMHVMLKMMLGKASNGEVAKRAVFIRARFLNLPNDTPRLGFPLPHDLYDEFQKHFAAVDAGQGREHIEAIVQAMMRFSDLSLVHYYDEFIATLDLGMILRKTTEMTRSALHKELHSVLPKMVRALKNEELKHLADYIRGMLVER</sequence>
<keyword evidence="2" id="KW-1185">Reference proteome</keyword>
<dbReference type="EMBL" id="SHKX01000012">
    <property type="protein sequence ID" value="RZU45184.1"/>
    <property type="molecule type" value="Genomic_DNA"/>
</dbReference>
<protein>
    <submittedName>
        <fullName evidence="1">Uncharacterized protein</fullName>
    </submittedName>
</protein>
<dbReference type="OrthoDB" id="6703663at2"/>